<evidence type="ECO:0000313" key="2">
    <source>
        <dbReference type="EMBL" id="KKZ13414.1"/>
    </source>
</evidence>
<evidence type="ECO:0000256" key="1">
    <source>
        <dbReference type="SAM" id="MobiDB-lite"/>
    </source>
</evidence>
<proteinExistence type="predicted"/>
<gene>
    <name evidence="2" type="ORF">TE42_00005</name>
</gene>
<feature type="non-terminal residue" evidence="2">
    <location>
        <position position="1"/>
    </location>
</feature>
<protein>
    <submittedName>
        <fullName evidence="2">Uncharacterized protein</fullName>
    </submittedName>
</protein>
<sequence length="68" mass="7596">EGESSFWYPSMRLFRQRERGNWTEVMERVATALAALLSHSKGASHQELTEYPKRIAGSSSGQPGAIDE</sequence>
<organism evidence="2 3">
    <name type="scientific">Candidatus Synechococcus spongiarum SP3</name>
    <dbReference type="NCBI Taxonomy" id="1604020"/>
    <lineage>
        <taxon>Bacteria</taxon>
        <taxon>Bacillati</taxon>
        <taxon>Cyanobacteriota</taxon>
        <taxon>Cyanophyceae</taxon>
        <taxon>Synechococcales</taxon>
        <taxon>Synechococcaceae</taxon>
        <taxon>Synechococcus</taxon>
    </lineage>
</organism>
<comment type="caution">
    <text evidence="2">The sequence shown here is derived from an EMBL/GenBank/DDBJ whole genome shotgun (WGS) entry which is preliminary data.</text>
</comment>
<evidence type="ECO:0000313" key="3">
    <source>
        <dbReference type="Proteomes" id="UP000035067"/>
    </source>
</evidence>
<reference evidence="2 3" key="1">
    <citation type="submission" date="2015-01" db="EMBL/GenBank/DDBJ databases">
        <title>Lifestyle Evolution in Cyanobacterial Symbionts of Sponges.</title>
        <authorList>
            <person name="Burgsdorf I."/>
            <person name="Slaby B.M."/>
            <person name="Handley K.M."/>
            <person name="Haber M."/>
            <person name="Blom J."/>
            <person name="Marshall C.W."/>
            <person name="Gilbert J.A."/>
            <person name="Hentschel U."/>
            <person name="Steindler L."/>
        </authorList>
    </citation>
    <scope>NUCLEOTIDE SEQUENCE [LARGE SCALE GENOMIC DNA]</scope>
    <source>
        <strain evidence="2">SP3</strain>
    </source>
</reference>
<dbReference type="Proteomes" id="UP000035067">
    <property type="component" value="Unassembled WGS sequence"/>
</dbReference>
<dbReference type="PATRIC" id="fig|1604020.3.peg.186"/>
<dbReference type="EMBL" id="JXQG01000001">
    <property type="protein sequence ID" value="KKZ13414.1"/>
    <property type="molecule type" value="Genomic_DNA"/>
</dbReference>
<accession>A0A0G2HN66</accession>
<name>A0A0G2HN66_9SYNE</name>
<feature type="region of interest" description="Disordered" evidence="1">
    <location>
        <begin position="45"/>
        <end position="68"/>
    </location>
</feature>
<dbReference type="AlphaFoldDB" id="A0A0G2HN66"/>